<gene>
    <name evidence="2" type="ORF">H4W81_001568</name>
</gene>
<evidence type="ECO:0000313" key="3">
    <source>
        <dbReference type="Proteomes" id="UP000661607"/>
    </source>
</evidence>
<feature type="region of interest" description="Disordered" evidence="1">
    <location>
        <begin position="32"/>
        <end position="56"/>
    </location>
</feature>
<evidence type="ECO:0000256" key="1">
    <source>
        <dbReference type="SAM" id="MobiDB-lite"/>
    </source>
</evidence>
<dbReference type="EMBL" id="JADBEF010000001">
    <property type="protein sequence ID" value="MBE1558789.1"/>
    <property type="molecule type" value="Genomic_DNA"/>
</dbReference>
<name>A0ABR9K9X0_9ACTN</name>
<keyword evidence="3" id="KW-1185">Reference proteome</keyword>
<sequence>MNPGTWKLGDDPLDDRPTFLAHALAMSLLHGPGPWPEDAQRLPDEPPRPDDGAPYVPSVVLDGVRTHHFGTTPDTGAVTRAADLLVELVTAEPAHADLVRLHDLLAAARAIDLADDLIAELGRRRPRGDRIRALGRHLAEHGTRREAVKIGLVLVGACGDERDRDLLLLLGTLEEFTLYAVVALTRTQPDRQRAVYELARRVSAWGRIHAVERLKDCDDPEVKDWLLREGYRNGIMNEYLAHLAATTGDLYTALLEPDIDDELLDSAGLILTALAIGGPAEDMGDYAEAVPAMHRFADLLDGRDAGLVRLTSLDAVLRFLRDPGGSPPWPAEETERLLWRYERLAGQRRWRELVLTHLSDPHDPGFGTALWMAPALGVPMVEQAVARLESDPMDEWTWRLAIRHATPGQAERLCHLAGRLLPLAELVNGPGEHYGFGEECTADRALGSVVGGLDGFPRTGLPLIRVALANRVVHVRRDAVRALAAWPAPAVPEEAVGWVRQAAAVEPDEVTRDEMAALLARTP</sequence>
<organism evidence="2 3">
    <name type="scientific">Nonomuraea africana</name>
    <dbReference type="NCBI Taxonomy" id="46171"/>
    <lineage>
        <taxon>Bacteria</taxon>
        <taxon>Bacillati</taxon>
        <taxon>Actinomycetota</taxon>
        <taxon>Actinomycetes</taxon>
        <taxon>Streptosporangiales</taxon>
        <taxon>Streptosporangiaceae</taxon>
        <taxon>Nonomuraea</taxon>
    </lineage>
</organism>
<protein>
    <recommendedName>
        <fullName evidence="4">HEAT repeat domain-containing protein</fullName>
    </recommendedName>
</protein>
<feature type="compositionally biased region" description="Basic and acidic residues" evidence="1">
    <location>
        <begin position="38"/>
        <end position="51"/>
    </location>
</feature>
<proteinExistence type="predicted"/>
<evidence type="ECO:0008006" key="4">
    <source>
        <dbReference type="Google" id="ProtNLM"/>
    </source>
</evidence>
<reference evidence="2 3" key="1">
    <citation type="submission" date="2020-10" db="EMBL/GenBank/DDBJ databases">
        <title>Sequencing the genomes of 1000 actinobacteria strains.</title>
        <authorList>
            <person name="Klenk H.-P."/>
        </authorList>
    </citation>
    <scope>NUCLEOTIDE SEQUENCE [LARGE SCALE GENOMIC DNA]</scope>
    <source>
        <strain evidence="2 3">DSM 43748</strain>
    </source>
</reference>
<dbReference type="RefSeq" id="WP_192774161.1">
    <property type="nucleotide sequence ID" value="NZ_BAAASY010000037.1"/>
</dbReference>
<accession>A0ABR9K9X0</accession>
<evidence type="ECO:0000313" key="2">
    <source>
        <dbReference type="EMBL" id="MBE1558789.1"/>
    </source>
</evidence>
<dbReference type="Proteomes" id="UP000661607">
    <property type="component" value="Unassembled WGS sequence"/>
</dbReference>
<comment type="caution">
    <text evidence="2">The sequence shown here is derived from an EMBL/GenBank/DDBJ whole genome shotgun (WGS) entry which is preliminary data.</text>
</comment>